<evidence type="ECO:0000256" key="1">
    <source>
        <dbReference type="SAM" id="Phobius"/>
    </source>
</evidence>
<protein>
    <submittedName>
        <fullName evidence="2">Methionine/alanine import family NSS transporter small subunit</fullName>
    </submittedName>
</protein>
<keyword evidence="1" id="KW-1133">Transmembrane helix</keyword>
<dbReference type="Pfam" id="PF16951">
    <property type="entry name" value="MaAIMP_sms"/>
    <property type="match status" value="1"/>
</dbReference>
<dbReference type="KEGG" id="amam:HPC72_06345"/>
<dbReference type="AlphaFoldDB" id="A0A6M8B071"/>
<keyword evidence="1" id="KW-0472">Membrane</keyword>
<dbReference type="RefSeq" id="WP_159523388.1">
    <property type="nucleotide sequence ID" value="NZ_CP053642.1"/>
</dbReference>
<dbReference type="NCBIfam" id="NF033493">
    <property type="entry name" value="MetS_like_NSS"/>
    <property type="match status" value="1"/>
</dbReference>
<organism evidence="2 3">
    <name type="scientific">Actinomyces marmotae</name>
    <dbReference type="NCBI Taxonomy" id="2737173"/>
    <lineage>
        <taxon>Bacteria</taxon>
        <taxon>Bacillati</taxon>
        <taxon>Actinomycetota</taxon>
        <taxon>Actinomycetes</taxon>
        <taxon>Actinomycetales</taxon>
        <taxon>Actinomycetaceae</taxon>
        <taxon>Actinomyces</taxon>
    </lineage>
</organism>
<feature type="transmembrane region" description="Helical" evidence="1">
    <location>
        <begin position="6"/>
        <end position="29"/>
    </location>
</feature>
<keyword evidence="3" id="KW-1185">Reference proteome</keyword>
<keyword evidence="1" id="KW-0812">Transmembrane</keyword>
<name>A0A6M8B071_9ACTO</name>
<reference evidence="2 3" key="1">
    <citation type="submission" date="2020-05" db="EMBL/GenBank/DDBJ databases">
        <title>Actinomyces sp. zg-325.</title>
        <authorList>
            <person name="Yang C."/>
        </authorList>
    </citation>
    <scope>NUCLEOTIDE SEQUENCE [LARGE SCALE GENOMIC DNA]</scope>
    <source>
        <strain evidence="3">zg-325</strain>
    </source>
</reference>
<accession>A0A6M8B071</accession>
<dbReference type="EMBL" id="CP053642">
    <property type="protein sequence ID" value="QKD79904.1"/>
    <property type="molecule type" value="Genomic_DNA"/>
</dbReference>
<gene>
    <name evidence="2" type="ORF">HPC72_06345</name>
</gene>
<proteinExistence type="predicted"/>
<sequence>MTGAAIILMLVAIIIIWGGLAVSVTALYVRGRREDREAREKALAAAHEHLRGGQDS</sequence>
<evidence type="ECO:0000313" key="3">
    <source>
        <dbReference type="Proteomes" id="UP000504752"/>
    </source>
</evidence>
<dbReference type="Proteomes" id="UP000504752">
    <property type="component" value="Chromosome"/>
</dbReference>
<dbReference type="InterPro" id="IPR031596">
    <property type="entry name" value="MaAIMP_sms"/>
</dbReference>
<evidence type="ECO:0000313" key="2">
    <source>
        <dbReference type="EMBL" id="QKD79904.1"/>
    </source>
</evidence>